<dbReference type="Proteomes" id="UP000053411">
    <property type="component" value="Unassembled WGS sequence"/>
</dbReference>
<evidence type="ECO:0000256" key="2">
    <source>
        <dbReference type="SAM" id="Phobius"/>
    </source>
</evidence>
<dbReference type="EMBL" id="KN848105">
    <property type="protein sequence ID" value="KIX92420.1"/>
    <property type="molecule type" value="Genomic_DNA"/>
</dbReference>
<feature type="transmembrane region" description="Helical" evidence="2">
    <location>
        <begin position="149"/>
        <end position="169"/>
    </location>
</feature>
<evidence type="ECO:0008006" key="5">
    <source>
        <dbReference type="Google" id="ProtNLM"/>
    </source>
</evidence>
<keyword evidence="2" id="KW-0812">Transmembrane</keyword>
<dbReference type="AlphaFoldDB" id="A0A0D2GSJ6"/>
<keyword evidence="4" id="KW-1185">Reference proteome</keyword>
<feature type="transmembrane region" description="Helical" evidence="2">
    <location>
        <begin position="114"/>
        <end position="137"/>
    </location>
</feature>
<organism evidence="3 4">
    <name type="scientific">Fonsecaea multimorphosa CBS 102226</name>
    <dbReference type="NCBI Taxonomy" id="1442371"/>
    <lineage>
        <taxon>Eukaryota</taxon>
        <taxon>Fungi</taxon>
        <taxon>Dikarya</taxon>
        <taxon>Ascomycota</taxon>
        <taxon>Pezizomycotina</taxon>
        <taxon>Eurotiomycetes</taxon>
        <taxon>Chaetothyriomycetidae</taxon>
        <taxon>Chaetothyriales</taxon>
        <taxon>Herpotrichiellaceae</taxon>
        <taxon>Fonsecaea</taxon>
    </lineage>
</organism>
<sequence length="257" mass="28986">MDSHPSSAYEPYRHAADADKAERNLDPADDAQTLLGQQQRSQKARPLKGRASHDPLQLVRGILRASALILAITILAFQGYSAYTWLNTRHQSSKNVRTGLQTASWAVLDMWPTWTILSVAALATVVYMLAFGSLCGCCRSMREGPVHVWSVYLSSVLLISTWTAALVYFKKVDSLGTKKQNWDLWSWTCHRRSTHGSIPWKALCVENTYTFYASLLVVIMEVIGLLLFVVWHRGFRASTVYKSIQSSRVGYHRFATE</sequence>
<dbReference type="PANTHER" id="PTHR42069">
    <property type="entry name" value="HYPHAL ANASTAMOSIS-8 PROTEIN"/>
    <property type="match status" value="1"/>
</dbReference>
<dbReference type="GeneID" id="27717641"/>
<keyword evidence="2" id="KW-0472">Membrane</keyword>
<evidence type="ECO:0000313" key="4">
    <source>
        <dbReference type="Proteomes" id="UP000053411"/>
    </source>
</evidence>
<keyword evidence="2" id="KW-1133">Transmembrane helix</keyword>
<protein>
    <recommendedName>
        <fullName evidence="5">MARVEL domain-containing protein</fullName>
    </recommendedName>
</protein>
<feature type="transmembrane region" description="Helical" evidence="2">
    <location>
        <begin position="62"/>
        <end position="83"/>
    </location>
</feature>
<reference evidence="3 4" key="1">
    <citation type="submission" date="2015-01" db="EMBL/GenBank/DDBJ databases">
        <title>The Genome Sequence of Fonsecaea multimorphosa CBS 102226.</title>
        <authorList>
            <consortium name="The Broad Institute Genomics Platform"/>
            <person name="Cuomo C."/>
            <person name="de Hoog S."/>
            <person name="Gorbushina A."/>
            <person name="Stielow B."/>
            <person name="Teixiera M."/>
            <person name="Abouelleil A."/>
            <person name="Chapman S.B."/>
            <person name="Priest M."/>
            <person name="Young S.K."/>
            <person name="Wortman J."/>
            <person name="Nusbaum C."/>
            <person name="Birren B."/>
        </authorList>
    </citation>
    <scope>NUCLEOTIDE SEQUENCE [LARGE SCALE GENOMIC DNA]</scope>
    <source>
        <strain evidence="3 4">CBS 102226</strain>
    </source>
</reference>
<dbReference type="VEuPathDB" id="FungiDB:Z520_11895"/>
<evidence type="ECO:0000313" key="3">
    <source>
        <dbReference type="EMBL" id="KIX92420.1"/>
    </source>
</evidence>
<feature type="transmembrane region" description="Helical" evidence="2">
    <location>
        <begin position="209"/>
        <end position="231"/>
    </location>
</feature>
<dbReference type="PANTHER" id="PTHR42069:SF1">
    <property type="entry name" value="MARVEL DOMAIN-CONTAINING PROTEIN"/>
    <property type="match status" value="1"/>
</dbReference>
<proteinExistence type="predicted"/>
<feature type="region of interest" description="Disordered" evidence="1">
    <location>
        <begin position="1"/>
        <end position="30"/>
    </location>
</feature>
<accession>A0A0D2GSJ6</accession>
<dbReference type="RefSeq" id="XP_016626543.1">
    <property type="nucleotide sequence ID" value="XM_016782382.1"/>
</dbReference>
<feature type="compositionally biased region" description="Basic and acidic residues" evidence="1">
    <location>
        <begin position="11"/>
        <end position="26"/>
    </location>
</feature>
<gene>
    <name evidence="3" type="ORF">Z520_11895</name>
</gene>
<dbReference type="OrthoDB" id="5400774at2759"/>
<evidence type="ECO:0000256" key="1">
    <source>
        <dbReference type="SAM" id="MobiDB-lite"/>
    </source>
</evidence>
<dbReference type="STRING" id="1442371.A0A0D2GSJ6"/>
<name>A0A0D2GSJ6_9EURO</name>